<dbReference type="NCBIfam" id="NF005380">
    <property type="entry name" value="PRK06923.1"/>
    <property type="match status" value="1"/>
</dbReference>
<dbReference type="Pfam" id="PF00425">
    <property type="entry name" value="Chorismate_bind"/>
    <property type="match status" value="1"/>
</dbReference>
<protein>
    <recommendedName>
        <fullName evidence="3">isochorismate synthase</fullName>
        <ecNumber evidence="3">5.4.4.2</ecNumber>
    </recommendedName>
    <alternativeName>
        <fullName evidence="5">Isochorismate mutase</fullName>
    </alternativeName>
</protein>
<name>A0A7T6ZES1_9BACI</name>
<evidence type="ECO:0000313" key="8">
    <source>
        <dbReference type="Proteomes" id="UP000595349"/>
    </source>
</evidence>
<dbReference type="EMBL" id="CP054706">
    <property type="protein sequence ID" value="QQK82042.1"/>
    <property type="molecule type" value="Genomic_DNA"/>
</dbReference>
<dbReference type="RefSeq" id="WP_200090572.1">
    <property type="nucleotide sequence ID" value="NZ_CP054706.1"/>
</dbReference>
<comment type="similarity">
    <text evidence="2">Belongs to the isochorismate synthase family.</text>
</comment>
<keyword evidence="8" id="KW-1185">Reference proteome</keyword>
<evidence type="ECO:0000259" key="6">
    <source>
        <dbReference type="Pfam" id="PF00425"/>
    </source>
</evidence>
<evidence type="ECO:0000256" key="4">
    <source>
        <dbReference type="ARBA" id="ARBA00023235"/>
    </source>
</evidence>
<evidence type="ECO:0000256" key="5">
    <source>
        <dbReference type="ARBA" id="ARBA00041564"/>
    </source>
</evidence>
<keyword evidence="4" id="KW-0413">Isomerase</keyword>
<evidence type="ECO:0000256" key="1">
    <source>
        <dbReference type="ARBA" id="ARBA00000799"/>
    </source>
</evidence>
<dbReference type="InterPro" id="IPR015890">
    <property type="entry name" value="Chorismate_C"/>
</dbReference>
<comment type="catalytic activity">
    <reaction evidence="1">
        <text>chorismate = isochorismate</text>
        <dbReference type="Rhea" id="RHEA:18985"/>
        <dbReference type="ChEBI" id="CHEBI:29748"/>
        <dbReference type="ChEBI" id="CHEBI:29780"/>
        <dbReference type="EC" id="5.4.4.2"/>
    </reaction>
</comment>
<evidence type="ECO:0000256" key="3">
    <source>
        <dbReference type="ARBA" id="ARBA00012824"/>
    </source>
</evidence>
<dbReference type="AlphaFoldDB" id="A0A7T6ZES1"/>
<proteinExistence type="inferred from homology"/>
<dbReference type="NCBIfam" id="TIGR00543">
    <property type="entry name" value="isochor_syn"/>
    <property type="match status" value="1"/>
</dbReference>
<dbReference type="SUPFAM" id="SSF56322">
    <property type="entry name" value="ADC synthase"/>
    <property type="match status" value="1"/>
</dbReference>
<dbReference type="PANTHER" id="PTHR42839">
    <property type="entry name" value="ISOCHORISMATE SYNTHASE ENTC"/>
    <property type="match status" value="1"/>
</dbReference>
<dbReference type="InterPro" id="IPR005801">
    <property type="entry name" value="ADC_synthase"/>
</dbReference>
<gene>
    <name evidence="7" type="primary">dhbC</name>
    <name evidence="7" type="ORF">HUG20_17395</name>
</gene>
<dbReference type="GO" id="GO:0008909">
    <property type="term" value="F:isochorismate synthase activity"/>
    <property type="evidence" value="ECO:0007669"/>
    <property type="project" value="UniProtKB-EC"/>
</dbReference>
<sequence length="399" mass="44530">MTLTDHVGKSRAECLLSTYNEQTTSFFLASPKGTLLTEGCHSFLPWEGHLPLHKQVATALRSARPFVGQRPIIVGAIPFDLKKTSPHLFIPETTMWTGRGNVPESVEAVDSPFCNDIRPEPDADDYLRSVNRSLQKIEDEVVNKVVLSRSLHLTMKETVDVKMMINRLVLENKHGYTFASDLPKRNQKKRTLVGASPELLLSRLRNNVKANPLAGSRPRGKNFDEDQAQAKELLHSSKDLHEHAVVVKAVEEALRPYCRYLTVPESPALLHTATMWHLSTEVEGELLDEATSSIELAQALHPTPAVCGTPVEEARETIQDLESFQRDYFTGMVGWCDENGDGEWVVTIRCAEAEDKKLRLFAGAGIVKGSDPEEELAETTAKFQTMLRALGIRYMETGK</sequence>
<dbReference type="PANTHER" id="PTHR42839:SF2">
    <property type="entry name" value="ISOCHORISMATE SYNTHASE ENTC"/>
    <property type="match status" value="1"/>
</dbReference>
<reference evidence="7 8" key="1">
    <citation type="submission" date="2020-06" db="EMBL/GenBank/DDBJ databases">
        <title>Genomic analysis of Salicibibacter sp. NKC21-4.</title>
        <authorList>
            <person name="Oh Y.J."/>
        </authorList>
    </citation>
    <scope>NUCLEOTIDE SEQUENCE [LARGE SCALE GENOMIC DNA]</scope>
    <source>
        <strain evidence="7 8">NKC21-4</strain>
    </source>
</reference>
<dbReference type="Gene3D" id="3.60.120.10">
    <property type="entry name" value="Anthranilate synthase"/>
    <property type="match status" value="1"/>
</dbReference>
<organism evidence="7 8">
    <name type="scientific">Salicibibacter cibi</name>
    <dbReference type="NCBI Taxonomy" id="2743001"/>
    <lineage>
        <taxon>Bacteria</taxon>
        <taxon>Bacillati</taxon>
        <taxon>Bacillota</taxon>
        <taxon>Bacilli</taxon>
        <taxon>Bacillales</taxon>
        <taxon>Bacillaceae</taxon>
        <taxon>Salicibibacter</taxon>
    </lineage>
</organism>
<evidence type="ECO:0000313" key="7">
    <source>
        <dbReference type="EMBL" id="QQK82042.1"/>
    </source>
</evidence>
<dbReference type="GO" id="GO:0009697">
    <property type="term" value="P:salicylic acid biosynthetic process"/>
    <property type="evidence" value="ECO:0007669"/>
    <property type="project" value="TreeGrafter"/>
</dbReference>
<dbReference type="KEGG" id="scib:HUG20_17395"/>
<dbReference type="EC" id="5.4.4.2" evidence="3"/>
<accession>A0A7T6ZES1</accession>
<feature type="domain" description="Chorismate-utilising enzyme C-terminal" evidence="6">
    <location>
        <begin position="123"/>
        <end position="382"/>
    </location>
</feature>
<dbReference type="Proteomes" id="UP000595349">
    <property type="component" value="Chromosome"/>
</dbReference>
<evidence type="ECO:0000256" key="2">
    <source>
        <dbReference type="ARBA" id="ARBA00005297"/>
    </source>
</evidence>
<dbReference type="InterPro" id="IPR004561">
    <property type="entry name" value="IsoChor_synthase"/>
</dbReference>